<reference evidence="1 2" key="1">
    <citation type="submission" date="2017-04" db="EMBL/GenBank/DDBJ databases">
        <title>Genome Sequence of Marinobacter salarius strain SMR5 Isolated from a culture of the Diatom Skeletonema marinoi.</title>
        <authorList>
            <person name="Topel M."/>
            <person name="Pinder M.I.M."/>
            <person name="Johansson O.N."/>
            <person name="Kourtchenko O."/>
            <person name="Godhe A."/>
            <person name="Clarke A.K."/>
        </authorList>
    </citation>
    <scope>NUCLEOTIDE SEQUENCE [LARGE SCALE GENOMIC DNA]</scope>
    <source>
        <strain evidence="1 2">SMR5</strain>
    </source>
</reference>
<dbReference type="AlphaFoldDB" id="A0A1W6K958"/>
<evidence type="ECO:0000313" key="1">
    <source>
        <dbReference type="EMBL" id="ARM83954.1"/>
    </source>
</evidence>
<accession>A0A1W6K958</accession>
<proteinExistence type="predicted"/>
<dbReference type="Proteomes" id="UP000193100">
    <property type="component" value="Chromosome"/>
</dbReference>
<dbReference type="EMBL" id="CP020931">
    <property type="protein sequence ID" value="ARM83954.1"/>
    <property type="molecule type" value="Genomic_DNA"/>
</dbReference>
<protein>
    <submittedName>
        <fullName evidence="1">Uncharacterized protein</fullName>
    </submittedName>
</protein>
<gene>
    <name evidence="1" type="ORF">MARSALSMR5_01876</name>
</gene>
<organism evidence="1 2">
    <name type="scientific">Marinobacter salarius</name>
    <dbReference type="NCBI Taxonomy" id="1420917"/>
    <lineage>
        <taxon>Bacteria</taxon>
        <taxon>Pseudomonadati</taxon>
        <taxon>Pseudomonadota</taxon>
        <taxon>Gammaproteobacteria</taxon>
        <taxon>Pseudomonadales</taxon>
        <taxon>Marinobacteraceae</taxon>
        <taxon>Marinobacter</taxon>
    </lineage>
</organism>
<name>A0A1W6K958_9GAMM</name>
<evidence type="ECO:0000313" key="2">
    <source>
        <dbReference type="Proteomes" id="UP000193100"/>
    </source>
</evidence>
<sequence length="61" mass="6942">MNTQCPGCQRNLPIHNGIHTGEVEMIRCTAFSAFDLEPKSRDSWFEDRPRNGAWFRFGGGV</sequence>